<dbReference type="PANTHER" id="PTHR43479">
    <property type="entry name" value="ACREF/ENVCD OPERON REPRESSOR-RELATED"/>
    <property type="match status" value="1"/>
</dbReference>
<dbReference type="AlphaFoldDB" id="A0A5J4Q2K3"/>
<evidence type="ECO:0000313" key="3">
    <source>
        <dbReference type="EMBL" id="KAA6315288.1"/>
    </source>
</evidence>
<gene>
    <name evidence="3" type="ORF">EZS27_034230</name>
</gene>
<reference evidence="3" key="1">
    <citation type="submission" date="2019-03" db="EMBL/GenBank/DDBJ databases">
        <title>Single cell metagenomics reveals metabolic interactions within the superorganism composed of flagellate Streblomastix strix and complex community of Bacteroidetes bacteria on its surface.</title>
        <authorList>
            <person name="Treitli S.C."/>
            <person name="Kolisko M."/>
            <person name="Husnik F."/>
            <person name="Keeling P."/>
            <person name="Hampl V."/>
        </authorList>
    </citation>
    <scope>NUCLEOTIDE SEQUENCE</scope>
    <source>
        <strain evidence="3">STM</strain>
    </source>
</reference>
<dbReference type="InterPro" id="IPR050624">
    <property type="entry name" value="HTH-type_Tx_Regulator"/>
</dbReference>
<dbReference type="EMBL" id="SNRY01005310">
    <property type="protein sequence ID" value="KAA6315288.1"/>
    <property type="molecule type" value="Genomic_DNA"/>
</dbReference>
<organism evidence="3">
    <name type="scientific">termite gut metagenome</name>
    <dbReference type="NCBI Taxonomy" id="433724"/>
    <lineage>
        <taxon>unclassified sequences</taxon>
        <taxon>metagenomes</taxon>
        <taxon>organismal metagenomes</taxon>
    </lineage>
</organism>
<keyword evidence="1" id="KW-0238">DNA-binding</keyword>
<dbReference type="Gene3D" id="1.10.357.10">
    <property type="entry name" value="Tetracycline Repressor, domain 2"/>
    <property type="match status" value="1"/>
</dbReference>
<dbReference type="PRINTS" id="PR00455">
    <property type="entry name" value="HTHTETR"/>
</dbReference>
<evidence type="ECO:0000259" key="2">
    <source>
        <dbReference type="PROSITE" id="PS50977"/>
    </source>
</evidence>
<dbReference type="SUPFAM" id="SSF46689">
    <property type="entry name" value="Homeodomain-like"/>
    <property type="match status" value="1"/>
</dbReference>
<dbReference type="InterPro" id="IPR001647">
    <property type="entry name" value="HTH_TetR"/>
</dbReference>
<dbReference type="Pfam" id="PF00440">
    <property type="entry name" value="TetR_N"/>
    <property type="match status" value="1"/>
</dbReference>
<evidence type="ECO:0000256" key="1">
    <source>
        <dbReference type="ARBA" id="ARBA00023125"/>
    </source>
</evidence>
<proteinExistence type="predicted"/>
<accession>A0A5J4Q2K3</accession>
<comment type="caution">
    <text evidence="3">The sequence shown here is derived from an EMBL/GenBank/DDBJ whole genome shotgun (WGS) entry which is preliminary data.</text>
</comment>
<dbReference type="GO" id="GO:0003677">
    <property type="term" value="F:DNA binding"/>
    <property type="evidence" value="ECO:0007669"/>
    <property type="project" value="UniProtKB-KW"/>
</dbReference>
<dbReference type="InterPro" id="IPR009057">
    <property type="entry name" value="Homeodomain-like_sf"/>
</dbReference>
<feature type="domain" description="HTH tetR-type" evidence="2">
    <location>
        <begin position="3"/>
        <end position="63"/>
    </location>
</feature>
<name>A0A5J4Q2K3_9ZZZZ</name>
<protein>
    <submittedName>
        <fullName evidence="3">HTH-type transcriptional repressor KstR2</fullName>
    </submittedName>
</protein>
<dbReference type="PANTHER" id="PTHR43479:SF11">
    <property type="entry name" value="ACREF_ENVCD OPERON REPRESSOR-RELATED"/>
    <property type="match status" value="1"/>
</dbReference>
<sequence length="116" mass="13577">MITDTKSQILQTALKMFLQSSYKEVSLRDIVNEVGLTKGAFYHYYTSKEQVFEEAVKYFYNHVLITDYKDFPRTSLKDFYPAYIEKMQNPPDGIEDMDIKEYKFLHLSVGSGSSNF</sequence>
<dbReference type="PROSITE" id="PS50977">
    <property type="entry name" value="HTH_TETR_2"/>
    <property type="match status" value="1"/>
</dbReference>